<keyword evidence="17" id="KW-1185">Reference proteome</keyword>
<comment type="subcellular location">
    <subcellularLocation>
        <location evidence="1">Cytoplasm</location>
    </subcellularLocation>
</comment>
<dbReference type="Gene3D" id="3.90.870.10">
    <property type="entry name" value="DHBP synthase"/>
    <property type="match status" value="1"/>
</dbReference>
<dbReference type="EMBL" id="CP019791">
    <property type="protein sequence ID" value="AQT69019.1"/>
    <property type="molecule type" value="Genomic_DNA"/>
</dbReference>
<evidence type="ECO:0000313" key="16">
    <source>
        <dbReference type="EMBL" id="AQT69019.1"/>
    </source>
</evidence>
<dbReference type="GO" id="GO:0004725">
    <property type="term" value="F:protein tyrosine phosphatase activity"/>
    <property type="evidence" value="ECO:0007669"/>
    <property type="project" value="InterPro"/>
</dbReference>
<proteinExistence type="inferred from homology"/>
<dbReference type="EC" id="2.7.7.87" evidence="4"/>
<comment type="similarity">
    <text evidence="2">Belongs to the SUA5 family.</text>
</comment>
<dbReference type="SUPFAM" id="SSF55821">
    <property type="entry name" value="YrdC/RibB"/>
    <property type="match status" value="1"/>
</dbReference>
<evidence type="ECO:0000256" key="5">
    <source>
        <dbReference type="ARBA" id="ARBA00022490"/>
    </source>
</evidence>
<feature type="domain" description="YrdC-like" evidence="15">
    <location>
        <begin position="14"/>
        <end position="212"/>
    </location>
</feature>
<dbReference type="SUPFAM" id="SSF52788">
    <property type="entry name" value="Phosphotyrosine protein phosphatases I"/>
    <property type="match status" value="1"/>
</dbReference>
<name>A0A1U9NM84_9BACT</name>
<evidence type="ECO:0000256" key="9">
    <source>
        <dbReference type="ARBA" id="ARBA00022741"/>
    </source>
</evidence>
<evidence type="ECO:0000256" key="14">
    <source>
        <dbReference type="PIRSR" id="PIRSR617867-1"/>
    </source>
</evidence>
<dbReference type="PANTHER" id="PTHR17490">
    <property type="entry name" value="SUA5"/>
    <property type="match status" value="1"/>
</dbReference>
<sequence>MQTELMTLSKQNRAEAIRRAAKTVENGGLVAFPTETVYGIACRAKEDSIARLDDVKGRAPKKRYTLHIGEASQLDRYVPHVPYRARKLVEKLWPGPLTIVFDIATDKYQDLKNRIGEESFSLLYRDGTLGVRCPDNAVAVELLKTVVWPTVAPSANYAGQPPAVTPDEVLASLKGKVDLVLTDPGAPCREGKGSTVVKVSKGRLSVLREGTYTEKQLNELSAVKITFVCTGNTCRSPMAEAFCRKYLSEKLACGIDEVSEIGYKIASAGVGAWPDRPASEQVCRICQIRGIDATPHRSHLLTRDDALTSDFIFVMTESHRRHILEMFPEVESKCLLLSAEGDIPDPIGGGDEVYRVCAERIYEALKERIDEVLL</sequence>
<dbReference type="Proteomes" id="UP000189674">
    <property type="component" value="Chromosome"/>
</dbReference>
<evidence type="ECO:0000256" key="12">
    <source>
        <dbReference type="ARBA" id="ARBA00029774"/>
    </source>
</evidence>
<dbReference type="PANTHER" id="PTHR17490:SF16">
    <property type="entry name" value="THREONYLCARBAMOYL-AMP SYNTHASE"/>
    <property type="match status" value="1"/>
</dbReference>
<dbReference type="Pfam" id="PF01451">
    <property type="entry name" value="LMWPc"/>
    <property type="match status" value="1"/>
</dbReference>
<evidence type="ECO:0000256" key="6">
    <source>
        <dbReference type="ARBA" id="ARBA00022679"/>
    </source>
</evidence>
<comment type="catalytic activity">
    <reaction evidence="13">
        <text>L-threonine + hydrogencarbonate + ATP = L-threonylcarbamoyladenylate + diphosphate + H2O</text>
        <dbReference type="Rhea" id="RHEA:36407"/>
        <dbReference type="ChEBI" id="CHEBI:15377"/>
        <dbReference type="ChEBI" id="CHEBI:17544"/>
        <dbReference type="ChEBI" id="CHEBI:30616"/>
        <dbReference type="ChEBI" id="CHEBI:33019"/>
        <dbReference type="ChEBI" id="CHEBI:57926"/>
        <dbReference type="ChEBI" id="CHEBI:73682"/>
        <dbReference type="EC" id="2.7.7.87"/>
    </reaction>
</comment>
<dbReference type="GO" id="GO:0008033">
    <property type="term" value="P:tRNA processing"/>
    <property type="evidence" value="ECO:0007669"/>
    <property type="project" value="UniProtKB-KW"/>
</dbReference>
<dbReference type="InterPro" id="IPR023485">
    <property type="entry name" value="Ptyr_pPase"/>
</dbReference>
<dbReference type="STRING" id="1936003.STSP2_02197"/>
<dbReference type="CDD" id="cd16344">
    <property type="entry name" value="LMWPAP"/>
    <property type="match status" value="1"/>
</dbReference>
<dbReference type="NCBIfam" id="TIGR00057">
    <property type="entry name" value="L-threonylcarbamoyladenylate synthase"/>
    <property type="match status" value="1"/>
</dbReference>
<dbReference type="KEGG" id="alus:STSP2_02197"/>
<feature type="active site" description="Proton donor" evidence="14">
    <location>
        <position position="345"/>
    </location>
</feature>
<dbReference type="GO" id="GO:0000049">
    <property type="term" value="F:tRNA binding"/>
    <property type="evidence" value="ECO:0007669"/>
    <property type="project" value="TreeGrafter"/>
</dbReference>
<dbReference type="PROSITE" id="PS51163">
    <property type="entry name" value="YRDC"/>
    <property type="match status" value="1"/>
</dbReference>
<evidence type="ECO:0000256" key="7">
    <source>
        <dbReference type="ARBA" id="ARBA00022694"/>
    </source>
</evidence>
<dbReference type="InterPro" id="IPR017945">
    <property type="entry name" value="DHBP_synth_RibB-like_a/b_dom"/>
</dbReference>
<dbReference type="InterPro" id="IPR036196">
    <property type="entry name" value="Ptyr_pPase_sf"/>
</dbReference>
<organism evidence="16 17">
    <name type="scientific">Anaerohalosphaera lusitana</name>
    <dbReference type="NCBI Taxonomy" id="1936003"/>
    <lineage>
        <taxon>Bacteria</taxon>
        <taxon>Pseudomonadati</taxon>
        <taxon>Planctomycetota</taxon>
        <taxon>Phycisphaerae</taxon>
        <taxon>Sedimentisphaerales</taxon>
        <taxon>Anaerohalosphaeraceae</taxon>
        <taxon>Anaerohalosphaera</taxon>
    </lineage>
</organism>
<evidence type="ECO:0000256" key="8">
    <source>
        <dbReference type="ARBA" id="ARBA00022695"/>
    </source>
</evidence>
<dbReference type="SMART" id="SM00226">
    <property type="entry name" value="LMWPc"/>
    <property type="match status" value="1"/>
</dbReference>
<dbReference type="InterPro" id="IPR050156">
    <property type="entry name" value="TC-AMP_synthase_SUA5"/>
</dbReference>
<keyword evidence="11" id="KW-0067">ATP-binding</keyword>
<keyword evidence="6" id="KW-0808">Transferase</keyword>
<evidence type="ECO:0000256" key="3">
    <source>
        <dbReference type="ARBA" id="ARBA00011063"/>
    </source>
</evidence>
<dbReference type="GO" id="GO:0005737">
    <property type="term" value="C:cytoplasm"/>
    <property type="evidence" value="ECO:0007669"/>
    <property type="project" value="UniProtKB-SubCell"/>
</dbReference>
<feature type="active site" evidence="14">
    <location>
        <position position="235"/>
    </location>
</feature>
<reference evidence="17" key="1">
    <citation type="submission" date="2017-02" db="EMBL/GenBank/DDBJ databases">
        <title>Comparative genomics and description of representatives of a novel lineage of planctomycetes thriving in anoxic sediments.</title>
        <authorList>
            <person name="Spring S."/>
            <person name="Bunk B."/>
            <person name="Sproer C."/>
        </authorList>
    </citation>
    <scope>NUCLEOTIDE SEQUENCE [LARGE SCALE GENOMIC DNA]</scope>
    <source>
        <strain evidence="17">ST-NAGAB-D1</strain>
    </source>
</reference>
<comment type="similarity">
    <text evidence="3">Belongs to the low molecular weight phosphotyrosine protein phosphatase family.</text>
</comment>
<dbReference type="GO" id="GO:0006450">
    <property type="term" value="P:regulation of translational fidelity"/>
    <property type="evidence" value="ECO:0007669"/>
    <property type="project" value="TreeGrafter"/>
</dbReference>
<dbReference type="AlphaFoldDB" id="A0A1U9NM84"/>
<evidence type="ECO:0000256" key="1">
    <source>
        <dbReference type="ARBA" id="ARBA00004496"/>
    </source>
</evidence>
<evidence type="ECO:0000259" key="15">
    <source>
        <dbReference type="PROSITE" id="PS51163"/>
    </source>
</evidence>
<keyword evidence="7" id="KW-0819">tRNA processing</keyword>
<dbReference type="OrthoDB" id="9784339at2"/>
<evidence type="ECO:0000256" key="10">
    <source>
        <dbReference type="ARBA" id="ARBA00022801"/>
    </source>
</evidence>
<keyword evidence="10 16" id="KW-0378">Hydrolase</keyword>
<evidence type="ECO:0000313" key="17">
    <source>
        <dbReference type="Proteomes" id="UP000189674"/>
    </source>
</evidence>
<evidence type="ECO:0000256" key="13">
    <source>
        <dbReference type="ARBA" id="ARBA00048366"/>
    </source>
</evidence>
<gene>
    <name evidence="16" type="primary">ywlE</name>
    <name evidence="16" type="ORF">STSP2_02197</name>
</gene>
<evidence type="ECO:0000256" key="2">
    <source>
        <dbReference type="ARBA" id="ARBA00007663"/>
    </source>
</evidence>
<dbReference type="Pfam" id="PF01300">
    <property type="entry name" value="Sua5_yciO_yrdC"/>
    <property type="match status" value="1"/>
</dbReference>
<feature type="active site" description="Nucleophile" evidence="14">
    <location>
        <position position="229"/>
    </location>
</feature>
<dbReference type="GO" id="GO:0061710">
    <property type="term" value="F:L-threonylcarbamoyladenylate synthase"/>
    <property type="evidence" value="ECO:0007669"/>
    <property type="project" value="UniProtKB-EC"/>
</dbReference>
<protein>
    <recommendedName>
        <fullName evidence="12">L-threonylcarbamoyladenylate synthase</fullName>
        <ecNumber evidence="4">2.7.7.87</ecNumber>
    </recommendedName>
    <alternativeName>
        <fullName evidence="12">L-threonylcarbamoyladenylate synthase</fullName>
    </alternativeName>
</protein>
<dbReference type="Gene3D" id="3.40.50.2300">
    <property type="match status" value="1"/>
</dbReference>
<evidence type="ECO:0000256" key="11">
    <source>
        <dbReference type="ARBA" id="ARBA00022840"/>
    </source>
</evidence>
<dbReference type="PRINTS" id="PR00719">
    <property type="entry name" value="LMWPTPASE"/>
</dbReference>
<dbReference type="InterPro" id="IPR006070">
    <property type="entry name" value="Sua5-like_dom"/>
</dbReference>
<dbReference type="GO" id="GO:0005524">
    <property type="term" value="F:ATP binding"/>
    <property type="evidence" value="ECO:0007669"/>
    <property type="project" value="UniProtKB-KW"/>
</dbReference>
<dbReference type="GO" id="GO:0003725">
    <property type="term" value="F:double-stranded RNA binding"/>
    <property type="evidence" value="ECO:0007669"/>
    <property type="project" value="InterPro"/>
</dbReference>
<evidence type="ECO:0000256" key="4">
    <source>
        <dbReference type="ARBA" id="ARBA00012584"/>
    </source>
</evidence>
<keyword evidence="9" id="KW-0547">Nucleotide-binding</keyword>
<keyword evidence="8" id="KW-0548">Nucleotidyltransferase</keyword>
<keyword evidence="5" id="KW-0963">Cytoplasm</keyword>
<accession>A0A1U9NM84</accession>
<dbReference type="InterPro" id="IPR017867">
    <property type="entry name" value="Tyr_phospatase_low_mol_wt"/>
</dbReference>